<dbReference type="Proteomes" id="UP000324705">
    <property type="component" value="Chromosome 2B"/>
</dbReference>
<dbReference type="InterPro" id="IPR046533">
    <property type="entry name" value="DUF6598"/>
</dbReference>
<evidence type="ECO:0000313" key="2">
    <source>
        <dbReference type="EMBL" id="VAH55065.1"/>
    </source>
</evidence>
<sequence>MQYTHLIPGSAPRQYCRAAPSLQVVSIRLAEIQGGLEWPLPVYGTVAARDHVDHNRNLLFARNRSECQILNEEDSFLTLTGPSRAIVSEESVVLEIQLKVRGRTKSQDMPLMNGVCSYYSRREGPICFRNCFCTVELSLEGLQRTVQATILGVRVKEEGSWPKAFGGRVACSVTGPDASPQEIELLDSRYTAMPMTSQGYLVLSRNVVSVDYRGSLNFVLEAYSDSGNKVAQKNESFKPKFSNISKQTCKLTGGIELEITVAWSSLVSEKWDISVQGCVLL</sequence>
<evidence type="ECO:0000313" key="3">
    <source>
        <dbReference type="Proteomes" id="UP000324705"/>
    </source>
</evidence>
<accession>A0A9R1Q5C1</accession>
<name>A0A9R1Q5C1_TRITD</name>
<evidence type="ECO:0000259" key="1">
    <source>
        <dbReference type="Pfam" id="PF20241"/>
    </source>
</evidence>
<proteinExistence type="predicted"/>
<dbReference type="PANTHER" id="PTHR33065">
    <property type="entry name" value="OS07G0486400 PROTEIN"/>
    <property type="match status" value="1"/>
</dbReference>
<dbReference type="EMBL" id="LT934114">
    <property type="protein sequence ID" value="VAH55065.1"/>
    <property type="molecule type" value="Genomic_DNA"/>
</dbReference>
<gene>
    <name evidence="2" type="ORF">TRITD_2Bv1G265450</name>
</gene>
<dbReference type="Gramene" id="TRITD2Bv1G265450.1">
    <property type="protein sequence ID" value="TRITD2Bv1G265450.1"/>
    <property type="gene ID" value="TRITD2Bv1G265450"/>
</dbReference>
<dbReference type="AlphaFoldDB" id="A0A9R1Q5C1"/>
<dbReference type="PANTHER" id="PTHR33065:SF215">
    <property type="entry name" value="GENOME ASSEMBLY, CHROMOSOME: II"/>
    <property type="match status" value="1"/>
</dbReference>
<keyword evidence="3" id="KW-1185">Reference proteome</keyword>
<reference evidence="2 3" key="1">
    <citation type="submission" date="2017-09" db="EMBL/GenBank/DDBJ databases">
        <authorList>
            <consortium name="International Durum Wheat Genome Sequencing Consortium (IDWGSC)"/>
            <person name="Milanesi L."/>
        </authorList>
    </citation>
    <scope>NUCLEOTIDE SEQUENCE [LARGE SCALE GENOMIC DNA]</scope>
    <source>
        <strain evidence="3">cv. Svevo</strain>
    </source>
</reference>
<protein>
    <recommendedName>
        <fullName evidence="1">DUF6598 domain-containing protein</fullName>
    </recommendedName>
</protein>
<dbReference type="Pfam" id="PF20241">
    <property type="entry name" value="DUF6598"/>
    <property type="match status" value="1"/>
</dbReference>
<feature type="domain" description="DUF6598" evidence="1">
    <location>
        <begin position="21"/>
        <end position="261"/>
    </location>
</feature>
<organism evidence="2 3">
    <name type="scientific">Triticum turgidum subsp. durum</name>
    <name type="common">Durum wheat</name>
    <name type="synonym">Triticum durum</name>
    <dbReference type="NCBI Taxonomy" id="4567"/>
    <lineage>
        <taxon>Eukaryota</taxon>
        <taxon>Viridiplantae</taxon>
        <taxon>Streptophyta</taxon>
        <taxon>Embryophyta</taxon>
        <taxon>Tracheophyta</taxon>
        <taxon>Spermatophyta</taxon>
        <taxon>Magnoliopsida</taxon>
        <taxon>Liliopsida</taxon>
        <taxon>Poales</taxon>
        <taxon>Poaceae</taxon>
        <taxon>BOP clade</taxon>
        <taxon>Pooideae</taxon>
        <taxon>Triticodae</taxon>
        <taxon>Triticeae</taxon>
        <taxon>Triticinae</taxon>
        <taxon>Triticum</taxon>
    </lineage>
</organism>